<reference evidence="2 3" key="1">
    <citation type="journal article" date="2021" name="Sci. Rep.">
        <title>The distribution of antibiotic resistance genes in chicken gut microbiota commensals.</title>
        <authorList>
            <person name="Juricova H."/>
            <person name="Matiasovicova J."/>
            <person name="Kubasova T."/>
            <person name="Cejkova D."/>
            <person name="Rychlik I."/>
        </authorList>
    </citation>
    <scope>NUCLEOTIDE SEQUENCE [LARGE SCALE GENOMIC DNA]</scope>
    <source>
        <strain evidence="2 3">An562</strain>
    </source>
</reference>
<dbReference type="EMBL" id="JACJKX010000006">
    <property type="protein sequence ID" value="MBM6928512.1"/>
    <property type="molecule type" value="Genomic_DNA"/>
</dbReference>
<proteinExistence type="predicted"/>
<comment type="caution">
    <text evidence="2">The sequence shown here is derived from an EMBL/GenBank/DDBJ whole genome shotgun (WGS) entry which is preliminary data.</text>
</comment>
<dbReference type="Proteomes" id="UP000777002">
    <property type="component" value="Unassembled WGS sequence"/>
</dbReference>
<accession>A0ABS2GUI1</accession>
<feature type="signal peptide" evidence="1">
    <location>
        <begin position="1"/>
        <end position="22"/>
    </location>
</feature>
<dbReference type="Gene3D" id="3.10.450.40">
    <property type="match status" value="1"/>
</dbReference>
<dbReference type="RefSeq" id="WP_205050109.1">
    <property type="nucleotide sequence ID" value="NZ_JACJKX010000006.1"/>
</dbReference>
<protein>
    <recommendedName>
        <fullName evidence="4">PepSY domain-containing protein</fullName>
    </recommendedName>
</protein>
<name>A0ABS2GUI1_9BURK</name>
<evidence type="ECO:0000313" key="2">
    <source>
        <dbReference type="EMBL" id="MBM6928512.1"/>
    </source>
</evidence>
<evidence type="ECO:0000256" key="1">
    <source>
        <dbReference type="SAM" id="SignalP"/>
    </source>
</evidence>
<sequence>MNRSIFIPLLCVLSFLSFSAFSTQTLITKDEALDIAINNAGVPMRDVFNIKVQSDSEGQISVFQVEFETNYGDFDYSVTKNTGLIIDADCEVDEKWIGKQTSVSDSMNGLIKEISRRVPGFEVKALRLRSEGSRWEGEFWVNSMKYEFEADKRTGIISDWNAEQRQ</sequence>
<evidence type="ECO:0000313" key="3">
    <source>
        <dbReference type="Proteomes" id="UP000777002"/>
    </source>
</evidence>
<gene>
    <name evidence="2" type="ORF">H5985_04420</name>
</gene>
<feature type="chain" id="PRO_5045205071" description="PepSY domain-containing protein" evidence="1">
    <location>
        <begin position="23"/>
        <end position="166"/>
    </location>
</feature>
<keyword evidence="3" id="KW-1185">Reference proteome</keyword>
<organism evidence="2 3">
    <name type="scientific">Parasutterella secunda</name>
    <dbReference type="NCBI Taxonomy" id="626947"/>
    <lineage>
        <taxon>Bacteria</taxon>
        <taxon>Pseudomonadati</taxon>
        <taxon>Pseudomonadota</taxon>
        <taxon>Betaproteobacteria</taxon>
        <taxon>Burkholderiales</taxon>
        <taxon>Sutterellaceae</taxon>
        <taxon>Parasutterella</taxon>
    </lineage>
</organism>
<keyword evidence="1" id="KW-0732">Signal</keyword>
<evidence type="ECO:0008006" key="4">
    <source>
        <dbReference type="Google" id="ProtNLM"/>
    </source>
</evidence>